<feature type="transmembrane region" description="Helical" evidence="5">
    <location>
        <begin position="76"/>
        <end position="97"/>
    </location>
</feature>
<evidence type="ECO:0000256" key="5">
    <source>
        <dbReference type="SAM" id="Phobius"/>
    </source>
</evidence>
<feature type="transmembrane region" description="Helical" evidence="5">
    <location>
        <begin position="21"/>
        <end position="41"/>
    </location>
</feature>
<protein>
    <recommendedName>
        <fullName evidence="8">Disulfide bond formation protein B</fullName>
    </recommendedName>
</protein>
<accession>A0A5A7NEJ7</accession>
<evidence type="ECO:0000256" key="4">
    <source>
        <dbReference type="ARBA" id="ARBA00023136"/>
    </source>
</evidence>
<reference evidence="6 7" key="1">
    <citation type="submission" date="2019-09" db="EMBL/GenBank/DDBJ databases">
        <title>NBRP : Genome information of microbial organism related human and environment.</title>
        <authorList>
            <person name="Hattori M."/>
            <person name="Oshima K."/>
            <person name="Inaba H."/>
            <person name="Suda W."/>
            <person name="Sakamoto M."/>
            <person name="Iino T."/>
            <person name="Kitahara M."/>
            <person name="Oshida Y."/>
            <person name="Iida T."/>
            <person name="Kudo T."/>
            <person name="Itoh T."/>
            <person name="Ohkuma M."/>
        </authorList>
    </citation>
    <scope>NUCLEOTIDE SEQUENCE [LARGE SCALE GENOMIC DNA]</scope>
    <source>
        <strain evidence="6 7">Q-1</strain>
    </source>
</reference>
<evidence type="ECO:0000256" key="3">
    <source>
        <dbReference type="ARBA" id="ARBA00022989"/>
    </source>
</evidence>
<evidence type="ECO:0000256" key="1">
    <source>
        <dbReference type="ARBA" id="ARBA00004141"/>
    </source>
</evidence>
<evidence type="ECO:0000256" key="2">
    <source>
        <dbReference type="ARBA" id="ARBA00022692"/>
    </source>
</evidence>
<dbReference type="InterPro" id="IPR024199">
    <property type="entry name" value="Uncharacterised_DsbB"/>
</dbReference>
<dbReference type="SUPFAM" id="SSF158442">
    <property type="entry name" value="DsbB-like"/>
    <property type="match status" value="1"/>
</dbReference>
<proteinExistence type="predicted"/>
<feature type="transmembrane region" description="Helical" evidence="5">
    <location>
        <begin position="145"/>
        <end position="164"/>
    </location>
</feature>
<name>A0A5A7NEJ7_9PROT</name>
<gene>
    <name evidence="6" type="ORF">JCM17846_31710</name>
</gene>
<comment type="caution">
    <text evidence="6">The sequence shown here is derived from an EMBL/GenBank/DDBJ whole genome shotgun (WGS) entry which is preliminary data.</text>
</comment>
<dbReference type="AlphaFoldDB" id="A0A5A7NEJ7"/>
<dbReference type="Gene3D" id="1.20.1550.10">
    <property type="entry name" value="DsbB-like"/>
    <property type="match status" value="1"/>
</dbReference>
<comment type="subcellular location">
    <subcellularLocation>
        <location evidence="1">Membrane</location>
        <topology evidence="1">Multi-pass membrane protein</topology>
    </subcellularLocation>
</comment>
<dbReference type="GO" id="GO:0015035">
    <property type="term" value="F:protein-disulfide reductase activity"/>
    <property type="evidence" value="ECO:0007669"/>
    <property type="project" value="InterPro"/>
</dbReference>
<organism evidence="6 7">
    <name type="scientific">Iodidimonas nitroreducens</name>
    <dbReference type="NCBI Taxonomy" id="1236968"/>
    <lineage>
        <taxon>Bacteria</taxon>
        <taxon>Pseudomonadati</taxon>
        <taxon>Pseudomonadota</taxon>
        <taxon>Alphaproteobacteria</taxon>
        <taxon>Iodidimonadales</taxon>
        <taxon>Iodidimonadaceae</taxon>
        <taxon>Iodidimonas</taxon>
    </lineage>
</organism>
<dbReference type="Proteomes" id="UP000324996">
    <property type="component" value="Unassembled WGS sequence"/>
</dbReference>
<keyword evidence="3 5" id="KW-1133">Transmembrane helix</keyword>
<keyword evidence="4 5" id="KW-0472">Membrane</keyword>
<dbReference type="InterPro" id="IPR023380">
    <property type="entry name" value="DsbB-like_sf"/>
</dbReference>
<evidence type="ECO:0008006" key="8">
    <source>
        <dbReference type="Google" id="ProtNLM"/>
    </source>
</evidence>
<keyword evidence="2 5" id="KW-0812">Transmembrane</keyword>
<dbReference type="InterPro" id="IPR003752">
    <property type="entry name" value="DiS_bond_form_DsbB/BdbC"/>
</dbReference>
<dbReference type="GO" id="GO:0006457">
    <property type="term" value="P:protein folding"/>
    <property type="evidence" value="ECO:0007669"/>
    <property type="project" value="InterPro"/>
</dbReference>
<feature type="transmembrane region" description="Helical" evidence="5">
    <location>
        <begin position="53"/>
        <end position="69"/>
    </location>
</feature>
<dbReference type="GO" id="GO:0016020">
    <property type="term" value="C:membrane"/>
    <property type="evidence" value="ECO:0007669"/>
    <property type="project" value="UniProtKB-SubCell"/>
</dbReference>
<keyword evidence="7" id="KW-1185">Reference proteome</keyword>
<dbReference type="PIRSF" id="PIRSF033913">
    <property type="entry name" value="S-S_format_DsbB"/>
    <property type="match status" value="1"/>
</dbReference>
<evidence type="ECO:0000313" key="6">
    <source>
        <dbReference type="EMBL" id="GER05489.1"/>
    </source>
</evidence>
<sequence>MTRTQKLDQLINSGPQILLPGLLAFASAIILGAAHFFEYLGYAPCTLCHWQRIPYYLALLLPLLIFVPGRRGLDLALFCGLLLFLATAFVGGFHGGVEQGFWAGPSTCSGASLPTDPAAALEQIMKAKLVRCDDISWSFLGLSMAVWNMLIALGLAGFSGYALYRRHIIQKGQSHG</sequence>
<evidence type="ECO:0000313" key="7">
    <source>
        <dbReference type="Proteomes" id="UP000324996"/>
    </source>
</evidence>
<dbReference type="Pfam" id="PF02600">
    <property type="entry name" value="DsbB"/>
    <property type="match status" value="1"/>
</dbReference>
<dbReference type="EMBL" id="BKCN01000026">
    <property type="protein sequence ID" value="GER05489.1"/>
    <property type="molecule type" value="Genomic_DNA"/>
</dbReference>
<dbReference type="RefSeq" id="WP_042086620.1">
    <property type="nucleotide sequence ID" value="NZ_BKCN01000026.1"/>
</dbReference>